<dbReference type="STRING" id="1907.SGLAU_01920"/>
<dbReference type="EMBL" id="CP009438">
    <property type="protein sequence ID" value="AIR96412.1"/>
    <property type="molecule type" value="Genomic_DNA"/>
</dbReference>
<reference evidence="2" key="1">
    <citation type="journal article" date="2015" name="J. Biotechnol.">
        <title>Complete genome sequence of the actinobacterium Streptomyces glaucescens GLA.O (DSM 40922) consisting of a linear chromosome and one linear plasmid.</title>
        <authorList>
            <person name="Ortseifen V."/>
            <person name="Winkler A."/>
            <person name="Albersmeier A."/>
            <person name="Wendler S."/>
            <person name="Puhler A."/>
            <person name="Kalinowski J."/>
            <person name="Ruckert C."/>
        </authorList>
    </citation>
    <scope>NUCLEOTIDE SEQUENCE [LARGE SCALE GENOMIC DNA]</scope>
    <source>
        <strain evidence="2">DSM 40922 / GLA O</strain>
    </source>
</reference>
<dbReference type="RefSeq" id="WP_043497756.1">
    <property type="nucleotide sequence ID" value="NZ_CP009438.1"/>
</dbReference>
<evidence type="ECO:0000313" key="1">
    <source>
        <dbReference type="EMBL" id="AIR96412.1"/>
    </source>
</evidence>
<evidence type="ECO:0000313" key="2">
    <source>
        <dbReference type="Proteomes" id="UP000029482"/>
    </source>
</evidence>
<name>A0A089WYC3_STRGA</name>
<dbReference type="HOGENOM" id="CLU_184565_0_0_11"/>
<dbReference type="KEGG" id="sgu:SGLAU_01920"/>
<organism evidence="1 2">
    <name type="scientific">Streptomyces glaucescens</name>
    <dbReference type="NCBI Taxonomy" id="1907"/>
    <lineage>
        <taxon>Bacteria</taxon>
        <taxon>Bacillati</taxon>
        <taxon>Actinomycetota</taxon>
        <taxon>Actinomycetes</taxon>
        <taxon>Kitasatosporales</taxon>
        <taxon>Streptomycetaceae</taxon>
        <taxon>Streptomyces</taxon>
    </lineage>
</organism>
<protein>
    <recommendedName>
        <fullName evidence="3">BON domain-containing protein</fullName>
    </recommendedName>
</protein>
<keyword evidence="2" id="KW-1185">Reference proteome</keyword>
<dbReference type="eggNOG" id="ENOG5033D4C">
    <property type="taxonomic scope" value="Bacteria"/>
</dbReference>
<dbReference type="AlphaFoldDB" id="A0A089WYC3"/>
<dbReference type="Proteomes" id="UP000029482">
    <property type="component" value="Chromosome"/>
</dbReference>
<proteinExistence type="predicted"/>
<gene>
    <name evidence="1" type="ORF">SGLAU_01920</name>
</gene>
<accession>A0A089WYC3</accession>
<sequence length="81" mass="8538">MNDLDYRVAHLRERLAGGPLAELGVQVAVHGDSVLVTGTVPSSHCRDEIGRIVGETLTGLTVRCDLVVAEASSPDQAEELA</sequence>
<dbReference type="OrthoDB" id="4322570at2"/>
<evidence type="ECO:0008006" key="3">
    <source>
        <dbReference type="Google" id="ProtNLM"/>
    </source>
</evidence>